<comment type="caution">
    <text evidence="2">The sequence shown here is derived from an EMBL/GenBank/DDBJ whole genome shotgun (WGS) entry which is preliminary data.</text>
</comment>
<evidence type="ECO:0000313" key="2">
    <source>
        <dbReference type="EMBL" id="MBB5083676.1"/>
    </source>
</evidence>
<evidence type="ECO:0000256" key="1">
    <source>
        <dbReference type="SAM" id="SignalP"/>
    </source>
</evidence>
<dbReference type="InterPro" id="IPR011044">
    <property type="entry name" value="Quino_amine_DH_bsu"/>
</dbReference>
<organism evidence="2 3">
    <name type="scientific">Nonomuraea endophytica</name>
    <dbReference type="NCBI Taxonomy" id="714136"/>
    <lineage>
        <taxon>Bacteria</taxon>
        <taxon>Bacillati</taxon>
        <taxon>Actinomycetota</taxon>
        <taxon>Actinomycetes</taxon>
        <taxon>Streptosporangiales</taxon>
        <taxon>Streptosporangiaceae</taxon>
        <taxon>Nonomuraea</taxon>
    </lineage>
</organism>
<feature type="chain" id="PRO_5030546857" description="WD40 repeat domain-containing protein" evidence="1">
    <location>
        <begin position="27"/>
        <end position="373"/>
    </location>
</feature>
<name>A0A7W8AEN6_9ACTN</name>
<dbReference type="SUPFAM" id="SSF50969">
    <property type="entry name" value="YVTN repeat-like/Quinoprotein amine dehydrogenase"/>
    <property type="match status" value="1"/>
</dbReference>
<sequence>MDISTCLRSAAVVALAAVGCAVPAGAAGASTAGKPPALPESGAGAAAFAYLCAAGKDLLPTGKCDTWRVVTLGGRIYSFPEALAYEKGKKADDAGEAGAFAISPDGTRVAYQRASDDRVVVRDLGSGETWELPHRAPKGSVGSPFSLKFVRDGGLAITHPLYSDRPVTTYVEVESGTARNMPRDLTLLDVEPGSGRLTLLSEPGIGNRGWFHTVAGGRTTKAKIPEKAGKHLIWGAFTARNGRAANLVPKGPPACGPDMTPVWLTVYSTTTGKMTKVKPRLPVDVNRADAIDWLGTEEIVAAASRERPGKKESTVLGTYVYAVNVKSGASRLLSKLSTGESVFEGRLVVGGYTAVKSGAAAGKIAKPGKRGCG</sequence>
<keyword evidence="3" id="KW-1185">Reference proteome</keyword>
<dbReference type="RefSeq" id="WP_184972996.1">
    <property type="nucleotide sequence ID" value="NZ_JACHIN010000018.1"/>
</dbReference>
<evidence type="ECO:0008006" key="4">
    <source>
        <dbReference type="Google" id="ProtNLM"/>
    </source>
</evidence>
<evidence type="ECO:0000313" key="3">
    <source>
        <dbReference type="Proteomes" id="UP000568380"/>
    </source>
</evidence>
<protein>
    <recommendedName>
        <fullName evidence="4">WD40 repeat domain-containing protein</fullName>
    </recommendedName>
</protein>
<reference evidence="2 3" key="1">
    <citation type="submission" date="2020-08" db="EMBL/GenBank/DDBJ databases">
        <title>Genomic Encyclopedia of Type Strains, Phase IV (KMG-IV): sequencing the most valuable type-strain genomes for metagenomic binning, comparative biology and taxonomic classification.</title>
        <authorList>
            <person name="Goeker M."/>
        </authorList>
    </citation>
    <scope>NUCLEOTIDE SEQUENCE [LARGE SCALE GENOMIC DNA]</scope>
    <source>
        <strain evidence="2 3">DSM 45385</strain>
    </source>
</reference>
<dbReference type="EMBL" id="JACHIN010000018">
    <property type="protein sequence ID" value="MBB5083676.1"/>
    <property type="molecule type" value="Genomic_DNA"/>
</dbReference>
<proteinExistence type="predicted"/>
<keyword evidence="1" id="KW-0732">Signal</keyword>
<gene>
    <name evidence="2" type="ORF">HNR40_009181</name>
</gene>
<dbReference type="Proteomes" id="UP000568380">
    <property type="component" value="Unassembled WGS sequence"/>
</dbReference>
<feature type="signal peptide" evidence="1">
    <location>
        <begin position="1"/>
        <end position="26"/>
    </location>
</feature>
<accession>A0A7W8AEN6</accession>
<dbReference type="AlphaFoldDB" id="A0A7W8AEN6"/>